<dbReference type="Proteomes" id="UP000521676">
    <property type="component" value="Unassembled WGS sequence"/>
</dbReference>
<protein>
    <submittedName>
        <fullName evidence="8">Response regulator</fullName>
    </submittedName>
</protein>
<accession>A0A8T7LZJ4</accession>
<feature type="modified residue" description="4-aspartylphosphate" evidence="6">
    <location>
        <position position="58"/>
    </location>
</feature>
<dbReference type="EMBL" id="CP128399">
    <property type="protein sequence ID" value="WJW66722.1"/>
    <property type="molecule type" value="Genomic_DNA"/>
</dbReference>
<organism evidence="8 10">
    <name type="scientific">Candidatus Chlorohelix allophototropha</name>
    <dbReference type="NCBI Taxonomy" id="3003348"/>
    <lineage>
        <taxon>Bacteria</taxon>
        <taxon>Bacillati</taxon>
        <taxon>Chloroflexota</taxon>
        <taxon>Chloroflexia</taxon>
        <taxon>Candidatus Chloroheliales</taxon>
        <taxon>Candidatus Chloroheliaceae</taxon>
        <taxon>Candidatus Chlorohelix</taxon>
    </lineage>
</organism>
<dbReference type="InterPro" id="IPR011006">
    <property type="entry name" value="CheY-like_superfamily"/>
</dbReference>
<dbReference type="GO" id="GO:0005829">
    <property type="term" value="C:cytosol"/>
    <property type="evidence" value="ECO:0007669"/>
    <property type="project" value="TreeGrafter"/>
</dbReference>
<evidence type="ECO:0000256" key="6">
    <source>
        <dbReference type="PROSITE-ProRule" id="PRU00169"/>
    </source>
</evidence>
<dbReference type="InterPro" id="IPR001789">
    <property type="entry name" value="Sig_transdc_resp-reg_receiver"/>
</dbReference>
<keyword evidence="5" id="KW-0804">Transcription</keyword>
<dbReference type="EMBL" id="JACATZ010000001">
    <property type="protein sequence ID" value="NWJ44840.1"/>
    <property type="molecule type" value="Genomic_DNA"/>
</dbReference>
<dbReference type="GO" id="GO:0000156">
    <property type="term" value="F:phosphorelay response regulator activity"/>
    <property type="evidence" value="ECO:0007669"/>
    <property type="project" value="TreeGrafter"/>
</dbReference>
<gene>
    <name evidence="8" type="ORF">HXX08_03090</name>
    <name evidence="9" type="ORF">OZ401_002537</name>
</gene>
<keyword evidence="4" id="KW-0238">DNA-binding</keyword>
<feature type="domain" description="Response regulatory" evidence="7">
    <location>
        <begin position="9"/>
        <end position="125"/>
    </location>
</feature>
<evidence type="ECO:0000313" key="8">
    <source>
        <dbReference type="EMBL" id="NWJ44840.1"/>
    </source>
</evidence>
<dbReference type="GO" id="GO:0006355">
    <property type="term" value="P:regulation of DNA-templated transcription"/>
    <property type="evidence" value="ECO:0007669"/>
    <property type="project" value="TreeGrafter"/>
</dbReference>
<evidence type="ECO:0000259" key="7">
    <source>
        <dbReference type="PROSITE" id="PS50110"/>
    </source>
</evidence>
<reference evidence="9" key="2">
    <citation type="journal article" date="2024" name="Nature">
        <title>Anoxygenic phototroph of the Chloroflexota uses a type I reaction centre.</title>
        <authorList>
            <person name="Tsuji J.M."/>
            <person name="Shaw N.A."/>
            <person name="Nagashima S."/>
            <person name="Venkiteswaran J.J."/>
            <person name="Schiff S.L."/>
            <person name="Watanabe T."/>
            <person name="Fukui M."/>
            <person name="Hanada S."/>
            <person name="Tank M."/>
            <person name="Neufeld J.D."/>
        </authorList>
    </citation>
    <scope>NUCLEOTIDE SEQUENCE</scope>
    <source>
        <strain evidence="9">L227-S17</strain>
    </source>
</reference>
<reference evidence="8 10" key="1">
    <citation type="submission" date="2020-06" db="EMBL/GenBank/DDBJ databases">
        <title>Anoxygenic phototrophic Chloroflexota member uses a Type I reaction center.</title>
        <authorList>
            <person name="Tsuji J.M."/>
            <person name="Shaw N.A."/>
            <person name="Nagashima S."/>
            <person name="Venkiteswaran J."/>
            <person name="Schiff S.L."/>
            <person name="Hanada S."/>
            <person name="Tank M."/>
            <person name="Neufeld J.D."/>
        </authorList>
    </citation>
    <scope>NUCLEOTIDE SEQUENCE [LARGE SCALE GENOMIC DNA]</scope>
    <source>
        <strain evidence="8">L227-S17</strain>
    </source>
</reference>
<dbReference type="InterPro" id="IPR039420">
    <property type="entry name" value="WalR-like"/>
</dbReference>
<dbReference type="Pfam" id="PF00072">
    <property type="entry name" value="Response_reg"/>
    <property type="match status" value="1"/>
</dbReference>
<dbReference type="AlphaFoldDB" id="A0A8T7LZJ4"/>
<evidence type="ECO:0000256" key="5">
    <source>
        <dbReference type="ARBA" id="ARBA00023163"/>
    </source>
</evidence>
<dbReference type="GO" id="GO:0032993">
    <property type="term" value="C:protein-DNA complex"/>
    <property type="evidence" value="ECO:0007669"/>
    <property type="project" value="TreeGrafter"/>
</dbReference>
<evidence type="ECO:0000313" key="9">
    <source>
        <dbReference type="EMBL" id="WJW66722.1"/>
    </source>
</evidence>
<dbReference type="SMART" id="SM00448">
    <property type="entry name" value="REC"/>
    <property type="match status" value="1"/>
</dbReference>
<dbReference type="GO" id="GO:0000976">
    <property type="term" value="F:transcription cis-regulatory region binding"/>
    <property type="evidence" value="ECO:0007669"/>
    <property type="project" value="TreeGrafter"/>
</dbReference>
<name>A0A8T7LZJ4_9CHLR</name>
<dbReference type="FunFam" id="3.40.50.2300:FF:000001">
    <property type="entry name" value="DNA-binding response regulator PhoB"/>
    <property type="match status" value="1"/>
</dbReference>
<keyword evidence="3" id="KW-0805">Transcription regulation</keyword>
<dbReference type="Gene3D" id="3.40.50.2300">
    <property type="match status" value="1"/>
</dbReference>
<dbReference type="Proteomes" id="UP001431572">
    <property type="component" value="Chromosome 1"/>
</dbReference>
<proteinExistence type="predicted"/>
<evidence type="ECO:0000313" key="11">
    <source>
        <dbReference type="Proteomes" id="UP001431572"/>
    </source>
</evidence>
<dbReference type="PROSITE" id="PS50110">
    <property type="entry name" value="RESPONSE_REGULATORY"/>
    <property type="match status" value="1"/>
</dbReference>
<evidence type="ECO:0000256" key="2">
    <source>
        <dbReference type="ARBA" id="ARBA00023012"/>
    </source>
</evidence>
<dbReference type="SUPFAM" id="SSF52172">
    <property type="entry name" value="CheY-like"/>
    <property type="match status" value="1"/>
</dbReference>
<sequence length="150" mass="17169">MNIETAGRKILVIDDEPGIVDIVETNLLGEGFDVISAKDGKEGLDKIRSEFPDLVILDVMMPEMDGWQVLRELEKEPDTAGIPVIMLTAKAADEDYIYGLEEGAVEYLTKPFFPQELINRIKITLMILNPRMRDERRRNLIAKRKKLMEH</sequence>
<evidence type="ECO:0000256" key="1">
    <source>
        <dbReference type="ARBA" id="ARBA00022553"/>
    </source>
</evidence>
<dbReference type="PANTHER" id="PTHR48111">
    <property type="entry name" value="REGULATOR OF RPOS"/>
    <property type="match status" value="1"/>
</dbReference>
<dbReference type="PANTHER" id="PTHR48111:SF1">
    <property type="entry name" value="TWO-COMPONENT RESPONSE REGULATOR ORR33"/>
    <property type="match status" value="1"/>
</dbReference>
<keyword evidence="11" id="KW-1185">Reference proteome</keyword>
<evidence type="ECO:0000256" key="3">
    <source>
        <dbReference type="ARBA" id="ARBA00023015"/>
    </source>
</evidence>
<keyword evidence="2" id="KW-0902">Two-component regulatory system</keyword>
<evidence type="ECO:0000313" key="10">
    <source>
        <dbReference type="Proteomes" id="UP000521676"/>
    </source>
</evidence>
<keyword evidence="1 6" id="KW-0597">Phosphoprotein</keyword>
<evidence type="ECO:0000256" key="4">
    <source>
        <dbReference type="ARBA" id="ARBA00023125"/>
    </source>
</evidence>
<dbReference type="RefSeq" id="WP_341468614.1">
    <property type="nucleotide sequence ID" value="NZ_CP128399.1"/>
</dbReference>